<keyword evidence="5" id="KW-0998">Cell outer membrane</keyword>
<dbReference type="Pfam" id="PF07980">
    <property type="entry name" value="SusD_RagB"/>
    <property type="match status" value="1"/>
</dbReference>
<organism evidence="8 9">
    <name type="scientific">Seonamhaeicola marinus</name>
    <dbReference type="NCBI Taxonomy" id="1912246"/>
    <lineage>
        <taxon>Bacteria</taxon>
        <taxon>Pseudomonadati</taxon>
        <taxon>Bacteroidota</taxon>
        <taxon>Flavobacteriia</taxon>
        <taxon>Flavobacteriales</taxon>
        <taxon>Flavobacteriaceae</taxon>
    </lineage>
</organism>
<evidence type="ECO:0000256" key="1">
    <source>
        <dbReference type="ARBA" id="ARBA00004442"/>
    </source>
</evidence>
<comment type="caution">
    <text evidence="8">The sequence shown here is derived from an EMBL/GenBank/DDBJ whole genome shotgun (WGS) entry which is preliminary data.</text>
</comment>
<evidence type="ECO:0000256" key="3">
    <source>
        <dbReference type="ARBA" id="ARBA00022729"/>
    </source>
</evidence>
<evidence type="ECO:0000256" key="4">
    <source>
        <dbReference type="ARBA" id="ARBA00023136"/>
    </source>
</evidence>
<dbReference type="AlphaFoldDB" id="A0A5D0J243"/>
<comment type="similarity">
    <text evidence="2">Belongs to the SusD family.</text>
</comment>
<proteinExistence type="inferred from homology"/>
<evidence type="ECO:0000256" key="5">
    <source>
        <dbReference type="ARBA" id="ARBA00023237"/>
    </source>
</evidence>
<keyword evidence="9" id="KW-1185">Reference proteome</keyword>
<dbReference type="InterPro" id="IPR033985">
    <property type="entry name" value="SusD-like_N"/>
</dbReference>
<name>A0A5D0J243_9FLAO</name>
<feature type="domain" description="SusD-like N-terminal" evidence="7">
    <location>
        <begin position="14"/>
        <end position="212"/>
    </location>
</feature>
<evidence type="ECO:0000259" key="6">
    <source>
        <dbReference type="Pfam" id="PF07980"/>
    </source>
</evidence>
<keyword evidence="4" id="KW-0472">Membrane</keyword>
<dbReference type="Proteomes" id="UP000323930">
    <property type="component" value="Unassembled WGS sequence"/>
</dbReference>
<evidence type="ECO:0000313" key="8">
    <source>
        <dbReference type="EMBL" id="TYA89258.1"/>
    </source>
</evidence>
<dbReference type="InterPro" id="IPR012944">
    <property type="entry name" value="SusD_RagB_dom"/>
</dbReference>
<reference evidence="8 9" key="1">
    <citation type="submission" date="2019-08" db="EMBL/GenBank/DDBJ databases">
        <title>Seonamhaeicola sediminis sp. nov., isolated from marine sediment.</title>
        <authorList>
            <person name="Cao W.R."/>
        </authorList>
    </citation>
    <scope>NUCLEOTIDE SEQUENCE [LARGE SCALE GENOMIC DNA]</scope>
    <source>
        <strain evidence="8 9">B011</strain>
    </source>
</reference>
<dbReference type="Pfam" id="PF14322">
    <property type="entry name" value="SusD-like_3"/>
    <property type="match status" value="1"/>
</dbReference>
<dbReference type="InterPro" id="IPR011990">
    <property type="entry name" value="TPR-like_helical_dom_sf"/>
</dbReference>
<keyword evidence="3" id="KW-0732">Signal</keyword>
<dbReference type="Gene3D" id="1.25.40.390">
    <property type="match status" value="1"/>
</dbReference>
<feature type="domain" description="RagB/SusD" evidence="6">
    <location>
        <begin position="299"/>
        <end position="445"/>
    </location>
</feature>
<sequence length="445" mass="49745">MLIITTISCDSFVEVDPPKNSLVTKTVFEDAATVESAMANIFVKMRQQGLVSGNFSISTSLGIYADELDYFGSSPDILKLYSHNVLASDGQVSLWWNHAFNLIYAANDIIEGVAASQTLSEEDKDRFTGQALFVRAYLHSLLLSLFGEVPYIMTTDYIENNRAIRTPEPEVFEKLIGDLNEAVNLLDNNNQANENILPNLQVVYALLARIYLYSGDWAMAETMASNLIGNYGLEDIDKVFLKGSNETIWQLMLGDNPVNTYDALQLIITGIPTQGMALMDDLVGAFEAGDLRYTHWTNSITSDDGQTTLYYAHKYKATHNTTTQSEEYSILFRLAEQYLIRAEARVQLGDISGSQADINVIRNRAGLGNTTANDKASLLDVILHERRLELFTEQGHRWFDLKRMGKAEEVLSPIKAGWRNTDIVLPIPESELELNPNLKPQNAGY</sequence>
<accession>A0A5D0J243</accession>
<dbReference type="SUPFAM" id="SSF48452">
    <property type="entry name" value="TPR-like"/>
    <property type="match status" value="1"/>
</dbReference>
<protein>
    <submittedName>
        <fullName evidence="8">RagB/SusD family nutrient uptake outer membrane protein</fullName>
    </submittedName>
</protein>
<dbReference type="GO" id="GO:0009279">
    <property type="term" value="C:cell outer membrane"/>
    <property type="evidence" value="ECO:0007669"/>
    <property type="project" value="UniProtKB-SubCell"/>
</dbReference>
<dbReference type="OrthoDB" id="621570at2"/>
<dbReference type="CDD" id="cd08977">
    <property type="entry name" value="SusD"/>
    <property type="match status" value="1"/>
</dbReference>
<dbReference type="EMBL" id="VSDQ01000241">
    <property type="protein sequence ID" value="TYA89258.1"/>
    <property type="molecule type" value="Genomic_DNA"/>
</dbReference>
<evidence type="ECO:0000313" key="9">
    <source>
        <dbReference type="Proteomes" id="UP000323930"/>
    </source>
</evidence>
<gene>
    <name evidence="8" type="ORF">FUA24_03395</name>
</gene>
<evidence type="ECO:0000256" key="2">
    <source>
        <dbReference type="ARBA" id="ARBA00006275"/>
    </source>
</evidence>
<comment type="subcellular location">
    <subcellularLocation>
        <location evidence="1">Cell outer membrane</location>
    </subcellularLocation>
</comment>
<evidence type="ECO:0000259" key="7">
    <source>
        <dbReference type="Pfam" id="PF14322"/>
    </source>
</evidence>